<dbReference type="Proteomes" id="UP001152178">
    <property type="component" value="Unassembled WGS sequence"/>
</dbReference>
<evidence type="ECO:0000313" key="2">
    <source>
        <dbReference type="EMBL" id="MCZ8543077.1"/>
    </source>
</evidence>
<keyword evidence="3" id="KW-1185">Reference proteome</keyword>
<evidence type="ECO:0000313" key="3">
    <source>
        <dbReference type="Proteomes" id="UP001152178"/>
    </source>
</evidence>
<dbReference type="EMBL" id="JAPFQA010000001">
    <property type="protein sequence ID" value="MCZ8543077.1"/>
    <property type="molecule type" value="Genomic_DNA"/>
</dbReference>
<protein>
    <submittedName>
        <fullName evidence="2">Uncharacterized protein</fullName>
    </submittedName>
</protein>
<dbReference type="RefSeq" id="WP_269903702.1">
    <property type="nucleotide sequence ID" value="NZ_JAPFQA010000001.1"/>
</dbReference>
<feature type="chain" id="PRO_5046271501" evidence="1">
    <location>
        <begin position="29"/>
        <end position="331"/>
    </location>
</feature>
<name>A0ABT4QNE8_9HYPH</name>
<keyword evidence="1" id="KW-0732">Signal</keyword>
<sequence length="331" mass="35886">MSIIRIAALFIAVTFVSLSQVTPSFSDACDPNKILRQDVTSYQSNLLVFLSYVNSVLQTNDQNDNNNGALSYGDLKLSFAEAKAMNEFLQTHEDFHLSKEESTSVLRSTLSEASVQAYIACLGVGGVAITVPDAAISDKLFKFRVYWNPKGGVAHGNSYKLKVSVTSGKLVNDDGGTTLNDSEDIEINGSVPFTAVRDNLDEQMYISAAVGRETDLVSIPARPQFLLKSKLVFTAPKPDTLLRSDHYGLVAIDRDECVAAEPDTILLPSTVKFVGQFYGADARAVPNPAKSDSSSACGLFHAHSACRTHDCDAGIVGYFSVNELYVEPIHR</sequence>
<proteinExistence type="predicted"/>
<organism evidence="2 3">
    <name type="scientific">Mesorhizobium qingshengii</name>
    <dbReference type="NCBI Taxonomy" id="1165689"/>
    <lineage>
        <taxon>Bacteria</taxon>
        <taxon>Pseudomonadati</taxon>
        <taxon>Pseudomonadota</taxon>
        <taxon>Alphaproteobacteria</taxon>
        <taxon>Hyphomicrobiales</taxon>
        <taxon>Phyllobacteriaceae</taxon>
        <taxon>Mesorhizobium</taxon>
    </lineage>
</organism>
<reference evidence="2" key="1">
    <citation type="submission" date="2022-11" db="EMBL/GenBank/DDBJ databases">
        <authorList>
            <person name="Coimbra C."/>
        </authorList>
    </citation>
    <scope>NUCLEOTIDE SEQUENCE</scope>
    <source>
        <strain evidence="2">Jales19</strain>
    </source>
</reference>
<evidence type="ECO:0000256" key="1">
    <source>
        <dbReference type="SAM" id="SignalP"/>
    </source>
</evidence>
<feature type="signal peptide" evidence="1">
    <location>
        <begin position="1"/>
        <end position="28"/>
    </location>
</feature>
<gene>
    <name evidence="2" type="ORF">OOJ09_02705</name>
</gene>
<accession>A0ABT4QNE8</accession>
<comment type="caution">
    <text evidence="2">The sequence shown here is derived from an EMBL/GenBank/DDBJ whole genome shotgun (WGS) entry which is preliminary data.</text>
</comment>